<gene>
    <name evidence="2" type="ORF">PU648_57660</name>
</gene>
<organism evidence="2 3">
    <name type="scientific">Streptomyces mirabilis</name>
    <dbReference type="NCBI Taxonomy" id="68239"/>
    <lineage>
        <taxon>Bacteria</taxon>
        <taxon>Bacillati</taxon>
        <taxon>Actinomycetota</taxon>
        <taxon>Actinomycetes</taxon>
        <taxon>Kitasatosporales</taxon>
        <taxon>Streptomycetaceae</taxon>
        <taxon>Streptomyces</taxon>
    </lineage>
</organism>
<evidence type="ECO:0008006" key="4">
    <source>
        <dbReference type="Google" id="ProtNLM"/>
    </source>
</evidence>
<dbReference type="EMBL" id="JARAKF010000005">
    <property type="protein sequence ID" value="MDU9001678.1"/>
    <property type="molecule type" value="Genomic_DNA"/>
</dbReference>
<accession>A0ABU3V6F7</accession>
<name>A0ABU3V6F7_9ACTN</name>
<keyword evidence="2" id="KW-0614">Plasmid</keyword>
<comment type="caution">
    <text evidence="2">The sequence shown here is derived from an EMBL/GenBank/DDBJ whole genome shotgun (WGS) entry which is preliminary data.</text>
</comment>
<reference evidence="2 3" key="1">
    <citation type="submission" date="2023-02" db="EMBL/GenBank/DDBJ databases">
        <authorList>
            <person name="Maleckis M."/>
        </authorList>
    </citation>
    <scope>NUCLEOTIDE SEQUENCE [LARGE SCALE GENOMIC DNA]</scope>
    <source>
        <strain evidence="2 3">P8-A2</strain>
        <plasmid evidence="2">unnamed3</plasmid>
    </source>
</reference>
<proteinExistence type="predicted"/>
<evidence type="ECO:0000256" key="1">
    <source>
        <dbReference type="ARBA" id="ARBA00023239"/>
    </source>
</evidence>
<evidence type="ECO:0000313" key="3">
    <source>
        <dbReference type="Proteomes" id="UP001257627"/>
    </source>
</evidence>
<keyword evidence="3" id="KW-1185">Reference proteome</keyword>
<evidence type="ECO:0000313" key="2">
    <source>
        <dbReference type="EMBL" id="MDU9001678.1"/>
    </source>
</evidence>
<dbReference type="InterPro" id="IPR008948">
    <property type="entry name" value="L-Aspartase-like"/>
</dbReference>
<dbReference type="RefSeq" id="WP_316738610.1">
    <property type="nucleotide sequence ID" value="NZ_JARAKF010000005.1"/>
</dbReference>
<geneLocation type="plasmid" evidence="2">
    <name>unnamed3</name>
</geneLocation>
<keyword evidence="1" id="KW-0456">Lyase</keyword>
<dbReference type="SUPFAM" id="SSF48557">
    <property type="entry name" value="L-aspartase-like"/>
    <property type="match status" value="1"/>
</dbReference>
<protein>
    <recommendedName>
        <fullName evidence="4">CdiI immunity protein domain-containing protein</fullName>
    </recommendedName>
</protein>
<dbReference type="Proteomes" id="UP001257627">
    <property type="component" value="Unassembled WGS sequence"/>
</dbReference>
<sequence>MATQTQPQEHTDTFAALSDCFSAGLAALIGAEAPLNATPASFIDLVERVRDVLGTASVGYLQEAHEDLDDAVTYLTDALTSPAGDQRSLLAWARTHLRDAIETAR</sequence>